<organism evidence="11 12">
    <name type="scientific">Sedimenticola thiotaurini</name>
    <dbReference type="NCBI Taxonomy" id="1543721"/>
    <lineage>
        <taxon>Bacteria</taxon>
        <taxon>Pseudomonadati</taxon>
        <taxon>Pseudomonadota</taxon>
        <taxon>Gammaproteobacteria</taxon>
        <taxon>Chromatiales</taxon>
        <taxon>Sedimenticolaceae</taxon>
        <taxon>Sedimenticola</taxon>
    </lineage>
</organism>
<accession>A0A558CHX9</accession>
<protein>
    <recommendedName>
        <fullName evidence="4">Cytochrome c oxidase assembly protein CtaG</fullName>
    </recommendedName>
</protein>
<keyword evidence="8" id="KW-0186">Copper</keyword>
<evidence type="ECO:0000256" key="8">
    <source>
        <dbReference type="ARBA" id="ARBA00023008"/>
    </source>
</evidence>
<evidence type="ECO:0000313" key="11">
    <source>
        <dbReference type="EMBL" id="TVT48380.1"/>
    </source>
</evidence>
<evidence type="ECO:0000256" key="3">
    <source>
        <dbReference type="ARBA" id="ARBA00009620"/>
    </source>
</evidence>
<comment type="function">
    <text evidence="1">Exerts its effect at some terminal stage of cytochrome c oxidase synthesis, probably by being involved in the insertion of the copper B into subunit I.</text>
</comment>
<dbReference type="PANTHER" id="PTHR21320">
    <property type="entry name" value="CYTOCHROME C OXIDASE ASSEMBLY PROTEIN COX11-RELATED"/>
    <property type="match status" value="1"/>
</dbReference>
<dbReference type="PIRSF" id="PIRSF005413">
    <property type="entry name" value="COX11"/>
    <property type="match status" value="1"/>
</dbReference>
<dbReference type="GO" id="GO:0005507">
    <property type="term" value="F:copper ion binding"/>
    <property type="evidence" value="ECO:0007669"/>
    <property type="project" value="InterPro"/>
</dbReference>
<evidence type="ECO:0000256" key="1">
    <source>
        <dbReference type="ARBA" id="ARBA00004007"/>
    </source>
</evidence>
<proteinExistence type="inferred from homology"/>
<evidence type="ECO:0000256" key="10">
    <source>
        <dbReference type="SAM" id="Phobius"/>
    </source>
</evidence>
<keyword evidence="9 10" id="KW-0472">Membrane</keyword>
<evidence type="ECO:0000256" key="5">
    <source>
        <dbReference type="ARBA" id="ARBA00022692"/>
    </source>
</evidence>
<dbReference type="InterPro" id="IPR007533">
    <property type="entry name" value="Cyt_c_oxidase_assmbl_CtaG"/>
</dbReference>
<comment type="caution">
    <text evidence="11">The sequence shown here is derived from an EMBL/GenBank/DDBJ whole genome shotgun (WGS) entry which is preliminary data.</text>
</comment>
<keyword evidence="6" id="KW-0735">Signal-anchor</keyword>
<evidence type="ECO:0000256" key="7">
    <source>
        <dbReference type="ARBA" id="ARBA00022989"/>
    </source>
</evidence>
<dbReference type="Pfam" id="PF04442">
    <property type="entry name" value="CtaG_Cox11"/>
    <property type="match status" value="1"/>
</dbReference>
<dbReference type="Proteomes" id="UP000317355">
    <property type="component" value="Unassembled WGS sequence"/>
</dbReference>
<keyword evidence="5 10" id="KW-0812">Transmembrane</keyword>
<evidence type="ECO:0000256" key="9">
    <source>
        <dbReference type="ARBA" id="ARBA00023136"/>
    </source>
</evidence>
<evidence type="ECO:0000313" key="12">
    <source>
        <dbReference type="Proteomes" id="UP000317355"/>
    </source>
</evidence>
<evidence type="ECO:0000256" key="6">
    <source>
        <dbReference type="ARBA" id="ARBA00022968"/>
    </source>
</evidence>
<reference evidence="11 12" key="1">
    <citation type="submission" date="2019-07" db="EMBL/GenBank/DDBJ databases">
        <title>The pathways for chlorine oxyanion respiration interact through the shared metabolite chlorate.</title>
        <authorList>
            <person name="Barnum T.P."/>
            <person name="Cheng Y."/>
            <person name="Hill K.A."/>
            <person name="Lucas L.N."/>
            <person name="Carlson H.K."/>
            <person name="Coates J.D."/>
        </authorList>
    </citation>
    <scope>NUCLEOTIDE SEQUENCE [LARGE SCALE GENOMIC DNA]</scope>
    <source>
        <strain evidence="11">BK-3</strain>
    </source>
</reference>
<evidence type="ECO:0000256" key="4">
    <source>
        <dbReference type="ARBA" id="ARBA00015384"/>
    </source>
</evidence>
<dbReference type="GO" id="GO:0005886">
    <property type="term" value="C:plasma membrane"/>
    <property type="evidence" value="ECO:0007669"/>
    <property type="project" value="UniProtKB-SubCell"/>
</dbReference>
<dbReference type="Gene3D" id="2.60.370.10">
    <property type="entry name" value="Ctag/Cox11"/>
    <property type="match status" value="1"/>
</dbReference>
<feature type="transmembrane region" description="Helical" evidence="10">
    <location>
        <begin position="12"/>
        <end position="35"/>
    </location>
</feature>
<sequence>MNHPDLTRKKRRTVWLLSLLVLGMFGFGFALVPLYDLLCEATGIQSVNIRTAADNKTAYAAGQPEINKSRFVTIKFDASVHPNLPWEFAPVVRNMRVNPGKEYLVNFAAHNRSSSQITSQAIPSVAPWQATGFLNKLECFCFQQQTLAGDESVEMPLRFVISPELPAEINSITLSYSLLKLENETAVIQEKKRS</sequence>
<dbReference type="PANTHER" id="PTHR21320:SF3">
    <property type="entry name" value="CYTOCHROME C OXIDASE ASSEMBLY PROTEIN COX11, MITOCHONDRIAL-RELATED"/>
    <property type="match status" value="1"/>
</dbReference>
<comment type="similarity">
    <text evidence="3">Belongs to the COX11/CtaG family.</text>
</comment>
<name>A0A558CHX9_9GAMM</name>
<gene>
    <name evidence="11" type="ORF">FHK82_17795</name>
</gene>
<dbReference type="AlphaFoldDB" id="A0A558CHX9"/>
<keyword evidence="7 10" id="KW-1133">Transmembrane helix</keyword>
<dbReference type="EMBL" id="VMRY01000138">
    <property type="protein sequence ID" value="TVT48380.1"/>
    <property type="molecule type" value="Genomic_DNA"/>
</dbReference>
<dbReference type="SUPFAM" id="SSF110111">
    <property type="entry name" value="Ctag/Cox11"/>
    <property type="match status" value="1"/>
</dbReference>
<dbReference type="InterPro" id="IPR023471">
    <property type="entry name" value="CtaG/Cox11_dom_sf"/>
</dbReference>
<dbReference type="NCBIfam" id="NF003465">
    <property type="entry name" value="PRK05089.1"/>
    <property type="match status" value="1"/>
</dbReference>
<comment type="subcellular location">
    <subcellularLocation>
        <location evidence="2">Cell inner membrane</location>
        <topology evidence="2">Single-pass type II membrane protein</topology>
        <orientation evidence="2">Periplasmic side</orientation>
    </subcellularLocation>
</comment>
<evidence type="ECO:0000256" key="2">
    <source>
        <dbReference type="ARBA" id="ARBA00004382"/>
    </source>
</evidence>